<dbReference type="AlphaFoldDB" id="V6LDI8"/>
<dbReference type="VEuPathDB" id="GiardiaDB:SS50377_23095"/>
<name>V6LDI8_9EUKA</name>
<evidence type="ECO:0000313" key="1">
    <source>
        <dbReference type="EMBL" id="EST41731.1"/>
    </source>
</evidence>
<evidence type="ECO:0000313" key="2">
    <source>
        <dbReference type="EMBL" id="KAH0575462.1"/>
    </source>
</evidence>
<keyword evidence="3" id="KW-1185">Reference proteome</keyword>
<proteinExistence type="predicted"/>
<dbReference type="Proteomes" id="UP000018208">
    <property type="component" value="Unassembled WGS sequence"/>
</dbReference>
<accession>V6LDI8</accession>
<organism evidence="1">
    <name type="scientific">Spironucleus salmonicida</name>
    <dbReference type="NCBI Taxonomy" id="348837"/>
    <lineage>
        <taxon>Eukaryota</taxon>
        <taxon>Metamonada</taxon>
        <taxon>Diplomonadida</taxon>
        <taxon>Hexamitidae</taxon>
        <taxon>Hexamitinae</taxon>
        <taxon>Spironucleus</taxon>
    </lineage>
</organism>
<protein>
    <submittedName>
        <fullName evidence="1">Uncharacterized protein</fullName>
    </submittedName>
</protein>
<evidence type="ECO:0000313" key="3">
    <source>
        <dbReference type="Proteomes" id="UP000018208"/>
    </source>
</evidence>
<dbReference type="EMBL" id="AUWU02000003">
    <property type="protein sequence ID" value="KAH0575462.1"/>
    <property type="molecule type" value="Genomic_DNA"/>
</dbReference>
<dbReference type="EMBL" id="KI546168">
    <property type="protein sequence ID" value="EST41731.1"/>
    <property type="molecule type" value="Genomic_DNA"/>
</dbReference>
<reference evidence="1 2" key="1">
    <citation type="journal article" date="2014" name="PLoS Genet.">
        <title>The Genome of Spironucleus salmonicida Highlights a Fish Pathogen Adapted to Fluctuating Environments.</title>
        <authorList>
            <person name="Xu F."/>
            <person name="Jerlstrom-Hultqvist J."/>
            <person name="Einarsson E."/>
            <person name="Astvaldsson A."/>
            <person name="Svard S.G."/>
            <person name="Andersson J.O."/>
        </authorList>
    </citation>
    <scope>NUCLEOTIDE SEQUENCE</scope>
    <source>
        <strain evidence="2">ATCC 50377</strain>
    </source>
</reference>
<sequence length="141" mass="15944">MTIYFSTNPNGLAIIQAYAAQLDIKKQILKNRYNLYEFKSFTGICPSSLSDTTSVLDVEIGVLFEKMRANIKKIVVIGEQSGLVRDFCAACGIEIQVITCSELMNLRECKKCAKQIFVDLETARLSQKYEFLKGFVESMYV</sequence>
<gene>
    <name evidence="1" type="ORF">SS50377_18817</name>
    <name evidence="2" type="ORF">SS50377_23095</name>
</gene>
<reference evidence="2" key="2">
    <citation type="submission" date="2020-12" db="EMBL/GenBank/DDBJ databases">
        <title>New Spironucleus salmonicida genome in near-complete chromosomes.</title>
        <authorList>
            <person name="Xu F."/>
            <person name="Kurt Z."/>
            <person name="Jimenez-Gonzalez A."/>
            <person name="Astvaldsson A."/>
            <person name="Andersson J.O."/>
            <person name="Svard S.G."/>
        </authorList>
    </citation>
    <scope>NUCLEOTIDE SEQUENCE</scope>
    <source>
        <strain evidence="2">ATCC 50377</strain>
    </source>
</reference>